<name>A0AAV5ML07_9ROSI</name>
<gene>
    <name evidence="2" type="ORF">SLEP1_g57293</name>
</gene>
<feature type="region of interest" description="Disordered" evidence="1">
    <location>
        <begin position="152"/>
        <end position="194"/>
    </location>
</feature>
<dbReference type="PANTHER" id="PTHR34054">
    <property type="entry name" value="EXPRESSED PROTEIN"/>
    <property type="match status" value="1"/>
</dbReference>
<comment type="caution">
    <text evidence="2">The sequence shown here is derived from an EMBL/GenBank/DDBJ whole genome shotgun (WGS) entry which is preliminary data.</text>
</comment>
<dbReference type="Proteomes" id="UP001054252">
    <property type="component" value="Unassembled WGS sequence"/>
</dbReference>
<sequence length="194" mass="21509">MAELLYVLWRRRRFRRRSVSAGGDSEMSGAQFDTPSKELLYFFCWKNQSRLEPAGVPPVLSDVARDTEAPVDDDVEKWQAPYGPSRLLYTIKEEEKERAEGSEYSVESEAKSSSRTVSLRDALAARVLSEAALAAATLAAVADEVEMEVQPVTPYYTPSPSPSREGTLISGESGGSSEEEMETETNFLSIRVEE</sequence>
<evidence type="ECO:0000313" key="3">
    <source>
        <dbReference type="Proteomes" id="UP001054252"/>
    </source>
</evidence>
<accession>A0AAV5ML07</accession>
<reference evidence="2 3" key="1">
    <citation type="journal article" date="2021" name="Commun. Biol.">
        <title>The genome of Shorea leprosula (Dipterocarpaceae) highlights the ecological relevance of drought in aseasonal tropical rainforests.</title>
        <authorList>
            <person name="Ng K.K.S."/>
            <person name="Kobayashi M.J."/>
            <person name="Fawcett J.A."/>
            <person name="Hatakeyama M."/>
            <person name="Paape T."/>
            <person name="Ng C.H."/>
            <person name="Ang C.C."/>
            <person name="Tnah L.H."/>
            <person name="Lee C.T."/>
            <person name="Nishiyama T."/>
            <person name="Sese J."/>
            <person name="O'Brien M.J."/>
            <person name="Copetti D."/>
            <person name="Mohd Noor M.I."/>
            <person name="Ong R.C."/>
            <person name="Putra M."/>
            <person name="Sireger I.Z."/>
            <person name="Indrioko S."/>
            <person name="Kosugi Y."/>
            <person name="Izuno A."/>
            <person name="Isagi Y."/>
            <person name="Lee S.L."/>
            <person name="Shimizu K.K."/>
        </authorList>
    </citation>
    <scope>NUCLEOTIDE SEQUENCE [LARGE SCALE GENOMIC DNA]</scope>
    <source>
        <strain evidence="2">214</strain>
    </source>
</reference>
<protein>
    <submittedName>
        <fullName evidence="2">Uncharacterized protein</fullName>
    </submittedName>
</protein>
<organism evidence="2 3">
    <name type="scientific">Rubroshorea leprosula</name>
    <dbReference type="NCBI Taxonomy" id="152421"/>
    <lineage>
        <taxon>Eukaryota</taxon>
        <taxon>Viridiplantae</taxon>
        <taxon>Streptophyta</taxon>
        <taxon>Embryophyta</taxon>
        <taxon>Tracheophyta</taxon>
        <taxon>Spermatophyta</taxon>
        <taxon>Magnoliopsida</taxon>
        <taxon>eudicotyledons</taxon>
        <taxon>Gunneridae</taxon>
        <taxon>Pentapetalae</taxon>
        <taxon>rosids</taxon>
        <taxon>malvids</taxon>
        <taxon>Malvales</taxon>
        <taxon>Dipterocarpaceae</taxon>
        <taxon>Rubroshorea</taxon>
    </lineage>
</organism>
<evidence type="ECO:0000256" key="1">
    <source>
        <dbReference type="SAM" id="MobiDB-lite"/>
    </source>
</evidence>
<evidence type="ECO:0000313" key="2">
    <source>
        <dbReference type="EMBL" id="GKV50590.1"/>
    </source>
</evidence>
<dbReference type="InterPro" id="IPR045884">
    <property type="entry name" value="At5g59350-like"/>
</dbReference>
<feature type="compositionally biased region" description="Low complexity" evidence="1">
    <location>
        <begin position="153"/>
        <end position="171"/>
    </location>
</feature>
<dbReference type="EMBL" id="BPVZ01000379">
    <property type="protein sequence ID" value="GKV50590.1"/>
    <property type="molecule type" value="Genomic_DNA"/>
</dbReference>
<proteinExistence type="predicted"/>
<dbReference type="PANTHER" id="PTHR34054:SF4">
    <property type="entry name" value="PROTEIN, PUTATIVE-RELATED"/>
    <property type="match status" value="1"/>
</dbReference>
<dbReference type="AlphaFoldDB" id="A0AAV5ML07"/>
<keyword evidence="3" id="KW-1185">Reference proteome</keyword>